<keyword evidence="3" id="KW-1185">Reference proteome</keyword>
<dbReference type="KEGG" id="copr:Cop2CBH44_21890"/>
<proteinExistence type="predicted"/>
<accession>A0A7G1HVW1</accession>
<sequence>MKKILFYILPLLAILAVVSCSDDDEKVAKNATLSITLKFPEGYTSADLSETSVKVTNTQTSQTYDATKGDNDKYSVVVPSGEYQISVSGQLPGHISLNGLTNVSVYADTEATVTLSKGNFSGLIFKEIYYSKVKKNGKTPYNDEFYELYNNSDEVVYLDNVIFGVLEGTQGILPSGWMENGELMKICALTSYITAFPGNGTDHPLQPGKSVVIATKAMNHKDDPNGCPESPVNLENADWEIYVGDYNQKDVDNPDVPNMNIIKQIGSVLVDFQVPYTGNAIIIARLPQGTDLNAFANDESNLMTNPASTAATKYLIIPQEYVLDGVDIVNTNASKRVKRLRPEIDAGTIHNTTDYCGLSIRRKVHEIKDGRVIYQDTNNSENDFLIDQVPTPGIHPTSVDN</sequence>
<evidence type="ECO:0000256" key="1">
    <source>
        <dbReference type="SAM" id="SignalP"/>
    </source>
</evidence>
<keyword evidence="1" id="KW-0732">Signal</keyword>
<gene>
    <name evidence="2" type="ORF">Cop2CBH44_21890</name>
</gene>
<organism evidence="2 3">
    <name type="scientific">Coprobacter secundus subsp. similis</name>
    <dbReference type="NCBI Taxonomy" id="2751153"/>
    <lineage>
        <taxon>Bacteria</taxon>
        <taxon>Pseudomonadati</taxon>
        <taxon>Bacteroidota</taxon>
        <taxon>Bacteroidia</taxon>
        <taxon>Bacteroidales</taxon>
        <taxon>Barnesiellaceae</taxon>
        <taxon>Coprobacter</taxon>
    </lineage>
</organism>
<dbReference type="EMBL" id="AP023322">
    <property type="protein sequence ID" value="BCI63836.1"/>
    <property type="molecule type" value="Genomic_DNA"/>
</dbReference>
<dbReference type="RefSeq" id="WP_021929789.1">
    <property type="nucleotide sequence ID" value="NZ_AP023322.1"/>
</dbReference>
<reference evidence="3" key="1">
    <citation type="submission" date="2020-07" db="EMBL/GenBank/DDBJ databases">
        <title>Complete genome sequencing of Coprobacter sp. strain 2CBH44.</title>
        <authorList>
            <person name="Sakamoto M."/>
            <person name="Murakami T."/>
            <person name="Mori H."/>
        </authorList>
    </citation>
    <scope>NUCLEOTIDE SEQUENCE [LARGE SCALE GENOMIC DNA]</scope>
    <source>
        <strain evidence="3">2CBH44</strain>
    </source>
</reference>
<feature type="signal peptide" evidence="1">
    <location>
        <begin position="1"/>
        <end position="22"/>
    </location>
</feature>
<dbReference type="AlphaFoldDB" id="A0A7G1HVW1"/>
<evidence type="ECO:0000313" key="2">
    <source>
        <dbReference type="EMBL" id="BCI63836.1"/>
    </source>
</evidence>
<dbReference type="Proteomes" id="UP000594042">
    <property type="component" value="Chromosome"/>
</dbReference>
<feature type="chain" id="PRO_5028836980" evidence="1">
    <location>
        <begin position="23"/>
        <end position="401"/>
    </location>
</feature>
<name>A0A7G1HVW1_9BACT</name>
<dbReference type="PROSITE" id="PS51257">
    <property type="entry name" value="PROKAR_LIPOPROTEIN"/>
    <property type="match status" value="1"/>
</dbReference>
<evidence type="ECO:0000313" key="3">
    <source>
        <dbReference type="Proteomes" id="UP000594042"/>
    </source>
</evidence>
<dbReference type="InterPro" id="IPR032627">
    <property type="entry name" value="DUF4876"/>
</dbReference>
<dbReference type="Pfam" id="PF16215">
    <property type="entry name" value="DUF4876"/>
    <property type="match status" value="1"/>
</dbReference>
<protein>
    <submittedName>
        <fullName evidence="2">DUF4876 domain-containing protein</fullName>
    </submittedName>
</protein>